<dbReference type="Proteomes" id="UP000242592">
    <property type="component" value="Unassembled WGS sequence"/>
</dbReference>
<reference evidence="2" key="1">
    <citation type="submission" date="2016-11" db="EMBL/GenBank/DDBJ databases">
        <authorList>
            <person name="Varghese N."/>
            <person name="Submissions S."/>
        </authorList>
    </citation>
    <scope>NUCLEOTIDE SEQUENCE [LARGE SCALE GENOMIC DNA]</scope>
    <source>
        <strain evidence="2">DSM 15807</strain>
    </source>
</reference>
<dbReference type="EMBL" id="FQXN01000003">
    <property type="protein sequence ID" value="SHH40932.1"/>
    <property type="molecule type" value="Genomic_DNA"/>
</dbReference>
<dbReference type="RefSeq" id="WP_073072917.1">
    <property type="nucleotide sequence ID" value="NZ_FQXN01000003.1"/>
</dbReference>
<sequence length="297" mass="34834">MKKIIFFILFLPLITFSVNIIIDNITIEATEINFSSIKHILETYSSFLKDEELKYGNIGTFKYIEWKENLLAFSKEVIVLNNEVKSNVTFEDIFDFLEIKYFKQDDNYYLPTMIINNLKDFGNYLQIDFLGKNSISPLIENNKLYIITTNYVVFDRLYSPNEVILSKEVDNTKNIEVNELPNKIIIQLLKTYKIGNIKYFTFDEKVTQDSTNTFIVIFKNSNMNLIFVQNYSPDFNGNDWERFSISNDIAQKVANKLNLKIYYIPFIQLPLDSPGLVIFSPPETWNEIKKILEGEVK</sequence>
<dbReference type="AlphaFoldDB" id="A0A1M5SQY1"/>
<evidence type="ECO:0000313" key="1">
    <source>
        <dbReference type="EMBL" id="SHH40932.1"/>
    </source>
</evidence>
<name>A0A1M5SQY1_9BACT</name>
<accession>A0A1M5SQY1</accession>
<dbReference type="OrthoDB" id="46157at2"/>
<organism evidence="1 2">
    <name type="scientific">Thermosipho atlanticus DSM 15807</name>
    <dbReference type="NCBI Taxonomy" id="1123380"/>
    <lineage>
        <taxon>Bacteria</taxon>
        <taxon>Thermotogati</taxon>
        <taxon>Thermotogota</taxon>
        <taxon>Thermotogae</taxon>
        <taxon>Thermotogales</taxon>
        <taxon>Fervidobacteriaceae</taxon>
        <taxon>Thermosipho</taxon>
    </lineage>
</organism>
<dbReference type="Pfam" id="PF16299">
    <property type="entry name" value="DUF4941"/>
    <property type="match status" value="1"/>
</dbReference>
<evidence type="ECO:0000313" key="2">
    <source>
        <dbReference type="Proteomes" id="UP000242592"/>
    </source>
</evidence>
<protein>
    <submittedName>
        <fullName evidence="1">Uncharacterized protein</fullName>
    </submittedName>
</protein>
<dbReference type="STRING" id="1123380.SAMN02745199_1025"/>
<gene>
    <name evidence="1" type="ORF">SAMN02745199_1025</name>
</gene>
<keyword evidence="2" id="KW-1185">Reference proteome</keyword>
<proteinExistence type="predicted"/>
<dbReference type="InterPro" id="IPR032547">
    <property type="entry name" value="DUF4941"/>
</dbReference>